<evidence type="ECO:0000313" key="3">
    <source>
        <dbReference type="Proteomes" id="UP001209257"/>
    </source>
</evidence>
<organism evidence="2 3">
    <name type="scientific">Alteromonas salexigens</name>
    <dbReference type="NCBI Taxonomy" id="2982530"/>
    <lineage>
        <taxon>Bacteria</taxon>
        <taxon>Pseudomonadati</taxon>
        <taxon>Pseudomonadota</taxon>
        <taxon>Gammaproteobacteria</taxon>
        <taxon>Alteromonadales</taxon>
        <taxon>Alteromonadaceae</taxon>
        <taxon>Alteromonas/Salinimonas group</taxon>
        <taxon>Alteromonas</taxon>
    </lineage>
</organism>
<feature type="domain" description="GP-PDE" evidence="1">
    <location>
        <begin position="1"/>
        <end position="228"/>
    </location>
</feature>
<evidence type="ECO:0000313" key="2">
    <source>
        <dbReference type="EMBL" id="MCU7553281.1"/>
    </source>
</evidence>
<dbReference type="Pfam" id="PF03009">
    <property type="entry name" value="GDPD"/>
    <property type="match status" value="1"/>
</dbReference>
<dbReference type="EMBL" id="JAOTJC010000004">
    <property type="protein sequence ID" value="MCU7553281.1"/>
    <property type="molecule type" value="Genomic_DNA"/>
</dbReference>
<dbReference type="Proteomes" id="UP001209257">
    <property type="component" value="Unassembled WGS sequence"/>
</dbReference>
<accession>A0ABT2VJB2</accession>
<dbReference type="PROSITE" id="PS51704">
    <property type="entry name" value="GP_PDE"/>
    <property type="match status" value="1"/>
</dbReference>
<dbReference type="PANTHER" id="PTHR46211">
    <property type="entry name" value="GLYCEROPHOSPHORYL DIESTER PHOSPHODIESTERASE"/>
    <property type="match status" value="1"/>
</dbReference>
<comment type="caution">
    <text evidence="2">The sequence shown here is derived from an EMBL/GenBank/DDBJ whole genome shotgun (WGS) entry which is preliminary data.</text>
</comment>
<dbReference type="InterPro" id="IPR030395">
    <property type="entry name" value="GP_PDE_dom"/>
</dbReference>
<dbReference type="InterPro" id="IPR017946">
    <property type="entry name" value="PLC-like_Pdiesterase_TIM-brl"/>
</dbReference>
<dbReference type="PANTHER" id="PTHR46211:SF1">
    <property type="entry name" value="GLYCEROPHOSPHODIESTER PHOSPHODIESTERASE, CYTOPLASMIC"/>
    <property type="match status" value="1"/>
</dbReference>
<dbReference type="SUPFAM" id="SSF51695">
    <property type="entry name" value="PLC-like phosphodiesterases"/>
    <property type="match status" value="1"/>
</dbReference>
<protein>
    <submittedName>
        <fullName evidence="2">Glycerophosphodiester phosphodiesterase family protein</fullName>
    </submittedName>
</protein>
<sequence>MLILAHRGASRDAPENTLRAFNEAFAQHAHGLELDTYQVARDIMVFHDRWLHRTTNGTGRVADQTVAMLRTLDAGWGERIPFLRDVLAMAPARSVMNIEIKHLHDVPSWLGEFDEGLHHSVLTTDDIIISSFNHRWLHEIKQQRPAMRIGALTANYALSGPQFAVELGAYSLHVTLDMIEEEYVREAHQAGLKVMVYTVDMPEDMLMLKSWGVDGIFTNVPAIARATLGEYI</sequence>
<name>A0ABT2VJB2_9ALTE</name>
<proteinExistence type="predicted"/>
<dbReference type="RefSeq" id="WP_262991986.1">
    <property type="nucleotide sequence ID" value="NZ_JAOTJC010000004.1"/>
</dbReference>
<dbReference type="Gene3D" id="3.20.20.190">
    <property type="entry name" value="Phosphatidylinositol (PI) phosphodiesterase"/>
    <property type="match status" value="1"/>
</dbReference>
<evidence type="ECO:0000259" key="1">
    <source>
        <dbReference type="PROSITE" id="PS51704"/>
    </source>
</evidence>
<gene>
    <name evidence="2" type="ORF">OCL06_01575</name>
</gene>
<keyword evidence="3" id="KW-1185">Reference proteome</keyword>
<reference evidence="3" key="1">
    <citation type="submission" date="2023-07" db="EMBL/GenBank/DDBJ databases">
        <title>Study on multiphase classification of strain Alteromonas salexigens isolated from the Yellow Sea.</title>
        <authorList>
            <person name="Sun L."/>
        </authorList>
    </citation>
    <scope>NUCLEOTIDE SEQUENCE [LARGE SCALE GENOMIC DNA]</scope>
    <source>
        <strain evidence="3">ASW11-19</strain>
    </source>
</reference>